<evidence type="ECO:0000256" key="1">
    <source>
        <dbReference type="ARBA" id="ARBA00023015"/>
    </source>
</evidence>
<comment type="caution">
    <text evidence="4">The sequence shown here is derived from an EMBL/GenBank/DDBJ whole genome shotgun (WGS) entry which is preliminary data.</text>
</comment>
<keyword evidence="1" id="KW-0805">Transcription regulation</keyword>
<dbReference type="EMBL" id="JBANDC010000013">
    <property type="protein sequence ID" value="MEM4989307.1"/>
    <property type="molecule type" value="Genomic_DNA"/>
</dbReference>
<evidence type="ECO:0000313" key="5">
    <source>
        <dbReference type="Proteomes" id="UP001495910"/>
    </source>
</evidence>
<accession>A0ABU9PZ65</accession>
<dbReference type="InterPro" id="IPR009057">
    <property type="entry name" value="Homeodomain-like_sf"/>
</dbReference>
<dbReference type="SMART" id="SM00342">
    <property type="entry name" value="HTH_ARAC"/>
    <property type="match status" value="1"/>
</dbReference>
<dbReference type="PANTHER" id="PTHR43436:SF1">
    <property type="entry name" value="TRANSCRIPTIONAL REGULATORY PROTEIN"/>
    <property type="match status" value="1"/>
</dbReference>
<keyword evidence="5" id="KW-1185">Reference proteome</keyword>
<dbReference type="InterPro" id="IPR009594">
    <property type="entry name" value="Tscrpt_reg_HTH_AraC_N"/>
</dbReference>
<feature type="domain" description="HTH araC/xylS-type" evidence="3">
    <location>
        <begin position="208"/>
        <end position="306"/>
    </location>
</feature>
<evidence type="ECO:0000313" key="4">
    <source>
        <dbReference type="EMBL" id="MEM4989307.1"/>
    </source>
</evidence>
<evidence type="ECO:0000256" key="2">
    <source>
        <dbReference type="ARBA" id="ARBA00023163"/>
    </source>
</evidence>
<dbReference type="Gene3D" id="1.10.10.60">
    <property type="entry name" value="Homeodomain-like"/>
    <property type="match status" value="2"/>
</dbReference>
<organism evidence="4 5">
    <name type="scientific">Collimonas rhizosphaerae</name>
    <dbReference type="NCBI Taxonomy" id="3126357"/>
    <lineage>
        <taxon>Bacteria</taxon>
        <taxon>Pseudomonadati</taxon>
        <taxon>Pseudomonadota</taxon>
        <taxon>Betaproteobacteria</taxon>
        <taxon>Burkholderiales</taxon>
        <taxon>Oxalobacteraceae</taxon>
        <taxon>Collimonas</taxon>
    </lineage>
</organism>
<dbReference type="PROSITE" id="PS01124">
    <property type="entry name" value="HTH_ARAC_FAMILY_2"/>
    <property type="match status" value="1"/>
</dbReference>
<dbReference type="RefSeq" id="WP_342830557.1">
    <property type="nucleotide sequence ID" value="NZ_JBANDC010000013.1"/>
</dbReference>
<reference evidence="4 5" key="1">
    <citation type="submission" date="2024-02" db="EMBL/GenBank/DDBJ databases">
        <title>Draft genome sequence of Collimonas sp. strain H4R21, an effective mineral-weathering bacterial strain isolated from the beech rhizosphere.</title>
        <authorList>
            <person name="Morin E."/>
            <person name="Uroz S."/>
            <person name="Leveau J.H.J."/>
            <person name="Kumar R."/>
            <person name="Rey M.W."/>
            <person name="Pham J."/>
        </authorList>
    </citation>
    <scope>NUCLEOTIDE SEQUENCE [LARGE SCALE GENOMIC DNA]</scope>
    <source>
        <strain evidence="4 5">H4R21</strain>
    </source>
</reference>
<dbReference type="Proteomes" id="UP001495910">
    <property type="component" value="Unassembled WGS sequence"/>
</dbReference>
<dbReference type="Pfam" id="PF06719">
    <property type="entry name" value="AraC_N"/>
    <property type="match status" value="1"/>
</dbReference>
<evidence type="ECO:0000259" key="3">
    <source>
        <dbReference type="PROSITE" id="PS01124"/>
    </source>
</evidence>
<protein>
    <submittedName>
        <fullName evidence="4">AraC family transcriptional regulator</fullName>
    </submittedName>
</protein>
<keyword evidence="2" id="KW-0804">Transcription</keyword>
<dbReference type="PANTHER" id="PTHR43436">
    <property type="entry name" value="ARAC-FAMILY TRANSCRIPTIONAL REGULATOR"/>
    <property type="match status" value="1"/>
</dbReference>
<dbReference type="InterPro" id="IPR018060">
    <property type="entry name" value="HTH_AraC"/>
</dbReference>
<proteinExistence type="predicted"/>
<dbReference type="Pfam" id="PF12833">
    <property type="entry name" value="HTH_18"/>
    <property type="match status" value="1"/>
</dbReference>
<sequence length="314" mass="35250">MKMRNSGNPPIPSSGPLDLLRAEVLSHFENIPEEQRDVSTALPYLSFIRFTRPTELSRGMLEPSMCLVLQGTKKVLIGTEITHYGSGSYVLSAIDMPVSGQVVEASAAQPYLGIRIDLDAREIAAQVIERNIPVPKNSRSRAGAYVEESDAELQDAFLRLLRLLRKPRDLAALAPLVKQEILYRLITAKDGDVLGQTVLAHYQEKGVNQAIHWIKTNYAEPMQIEKLAKTVSMSVSNLHHRFKAITVMSPLQYQKQIRLLEARKLLLGGNIEAATAAFKVGYESPSQFSREYRRLFGASPLQDMEYLKHHELDR</sequence>
<gene>
    <name evidence="4" type="ORF">V8G57_18115</name>
</gene>
<name>A0ABU9PZ65_9BURK</name>
<dbReference type="SUPFAM" id="SSF46689">
    <property type="entry name" value="Homeodomain-like"/>
    <property type="match status" value="2"/>
</dbReference>